<evidence type="ECO:0000313" key="12">
    <source>
        <dbReference type="Proteomes" id="UP000056905"/>
    </source>
</evidence>
<evidence type="ECO:0000256" key="3">
    <source>
        <dbReference type="ARBA" id="ARBA00022448"/>
    </source>
</evidence>
<keyword evidence="12" id="KW-1185">Reference proteome</keyword>
<dbReference type="InterPro" id="IPR011925">
    <property type="entry name" value="LolCE_TM"/>
</dbReference>
<feature type="domain" description="ABC3 transporter permease C-terminal" evidence="9">
    <location>
        <begin position="286"/>
        <end position="419"/>
    </location>
</feature>
<dbReference type="PANTHER" id="PTHR30489:SF0">
    <property type="entry name" value="LIPOPROTEIN-RELEASING SYSTEM TRANSMEMBRANE PROTEIN LOLE"/>
    <property type="match status" value="1"/>
</dbReference>
<evidence type="ECO:0000256" key="2">
    <source>
        <dbReference type="ARBA" id="ARBA00005236"/>
    </source>
</evidence>
<dbReference type="AlphaFoldDB" id="A0A0P0NZ67"/>
<dbReference type="NCBIfam" id="TIGR02212">
    <property type="entry name" value="lolCE"/>
    <property type="match status" value="1"/>
</dbReference>
<dbReference type="GO" id="GO:0042953">
    <property type="term" value="P:lipoprotein transport"/>
    <property type="evidence" value="ECO:0007669"/>
    <property type="project" value="InterPro"/>
</dbReference>
<evidence type="ECO:0000256" key="1">
    <source>
        <dbReference type="ARBA" id="ARBA00004651"/>
    </source>
</evidence>
<keyword evidence="7 8" id="KW-0472">Membrane</keyword>
<dbReference type="GO" id="GO:0098797">
    <property type="term" value="C:plasma membrane protein complex"/>
    <property type="evidence" value="ECO:0007669"/>
    <property type="project" value="TreeGrafter"/>
</dbReference>
<feature type="domain" description="MacB-like periplasmic core" evidence="10">
    <location>
        <begin position="35"/>
        <end position="255"/>
    </location>
</feature>
<evidence type="ECO:0000256" key="7">
    <source>
        <dbReference type="ARBA" id="ARBA00023136"/>
    </source>
</evidence>
<evidence type="ECO:0000259" key="9">
    <source>
        <dbReference type="Pfam" id="PF02687"/>
    </source>
</evidence>
<keyword evidence="5 8" id="KW-0812">Transmembrane</keyword>
<gene>
    <name evidence="11" type="ORF">AQ619_08585</name>
</gene>
<evidence type="ECO:0000256" key="6">
    <source>
        <dbReference type="ARBA" id="ARBA00022989"/>
    </source>
</evidence>
<evidence type="ECO:0000256" key="5">
    <source>
        <dbReference type="ARBA" id="ARBA00022692"/>
    </source>
</evidence>
<evidence type="ECO:0000259" key="10">
    <source>
        <dbReference type="Pfam" id="PF12704"/>
    </source>
</evidence>
<evidence type="ECO:0000256" key="4">
    <source>
        <dbReference type="ARBA" id="ARBA00022475"/>
    </source>
</evidence>
<feature type="transmembrane region" description="Helical" evidence="8">
    <location>
        <begin position="327"/>
        <end position="356"/>
    </location>
</feature>
<dbReference type="PANTHER" id="PTHR30489">
    <property type="entry name" value="LIPOPROTEIN-RELEASING SYSTEM TRANSMEMBRANE PROTEIN LOLE"/>
    <property type="match status" value="1"/>
</dbReference>
<protein>
    <submittedName>
        <fullName evidence="11">Multidrug ABC transporter substrate-binding protein</fullName>
    </submittedName>
</protein>
<dbReference type="InterPro" id="IPR025857">
    <property type="entry name" value="MacB_PCD"/>
</dbReference>
<dbReference type="STRING" id="69395.AQ619_08585"/>
<keyword evidence="6 8" id="KW-1133">Transmembrane helix</keyword>
<feature type="transmembrane region" description="Helical" evidence="8">
    <location>
        <begin position="286"/>
        <end position="307"/>
    </location>
</feature>
<dbReference type="GO" id="GO:0044874">
    <property type="term" value="P:lipoprotein localization to outer membrane"/>
    <property type="evidence" value="ECO:0007669"/>
    <property type="project" value="TreeGrafter"/>
</dbReference>
<comment type="similarity">
    <text evidence="2">Belongs to the ABC-4 integral membrane protein family. LolC/E subfamily.</text>
</comment>
<keyword evidence="3" id="KW-0813">Transport</keyword>
<accession>A0A0P0NZ67</accession>
<dbReference type="Pfam" id="PF12704">
    <property type="entry name" value="MacB_PCD"/>
    <property type="match status" value="1"/>
</dbReference>
<dbReference type="Pfam" id="PF02687">
    <property type="entry name" value="FtsX"/>
    <property type="match status" value="1"/>
</dbReference>
<evidence type="ECO:0000313" key="11">
    <source>
        <dbReference type="EMBL" id="ALL13403.1"/>
    </source>
</evidence>
<proteinExistence type="inferred from homology"/>
<keyword evidence="4" id="KW-1003">Cell membrane</keyword>
<dbReference type="OrthoDB" id="9808461at2"/>
<sequence length="426" mass="45231">MSDLRAAGPFSRWERSVARRYLFAKRKNGGVALISVISFSAVMLAVFALITVMSVMNGFRAELLGRILGFNGHLYAQSPLINGPDREGVISRIRAVPGVIQAVPMVEAQAMVIGPGQVTGGIVRGVTPRDLLGLKIISGNIKKGSLAGFGQGEFGGDIVLIGDRMAANLGVGPGDAITLISPSGPATAFGSSTREKDYIVGGVFSVGMSQFDEAYVYMPLEQAQLFFGRDTSVDYVEIKVDDPDDAKLLKPAVEAASGPGALVADWMDKNHSYFTALQVERKVMRLILFCIVAIATLNIISSLVMLVKNKGKDIAILRTMGAGQGAVLRIFVMAGASIGVAGTLAGLMLGVLFCAYITPIQNFVEWVTGTAVFSADVYMLSHIPAKIDWVEVSGIVGLSALMSVAATLPPAWRASRIDPVEALRYE</sequence>
<dbReference type="KEGG" id="chq:AQ619_08585"/>
<comment type="subcellular location">
    <subcellularLocation>
        <location evidence="1">Cell membrane</location>
        <topology evidence="1">Multi-pass membrane protein</topology>
    </subcellularLocation>
</comment>
<feature type="transmembrane region" description="Helical" evidence="8">
    <location>
        <begin position="31"/>
        <end position="56"/>
    </location>
</feature>
<evidence type="ECO:0000256" key="8">
    <source>
        <dbReference type="SAM" id="Phobius"/>
    </source>
</evidence>
<dbReference type="InterPro" id="IPR051447">
    <property type="entry name" value="Lipoprotein-release_system"/>
</dbReference>
<dbReference type="Proteomes" id="UP000056905">
    <property type="component" value="Chromosome"/>
</dbReference>
<dbReference type="EMBL" id="CP013002">
    <property type="protein sequence ID" value="ALL13403.1"/>
    <property type="molecule type" value="Genomic_DNA"/>
</dbReference>
<name>A0A0P0NZ67_9CAUL</name>
<dbReference type="RefSeq" id="WP_062146378.1">
    <property type="nucleotide sequence ID" value="NZ_CP013002.1"/>
</dbReference>
<dbReference type="InterPro" id="IPR003838">
    <property type="entry name" value="ABC3_permease_C"/>
</dbReference>
<dbReference type="eggNOG" id="COG4591">
    <property type="taxonomic scope" value="Bacteria"/>
</dbReference>
<organism evidence="11 12">
    <name type="scientific">Caulobacter henricii</name>
    <dbReference type="NCBI Taxonomy" id="69395"/>
    <lineage>
        <taxon>Bacteria</taxon>
        <taxon>Pseudomonadati</taxon>
        <taxon>Pseudomonadota</taxon>
        <taxon>Alphaproteobacteria</taxon>
        <taxon>Caulobacterales</taxon>
        <taxon>Caulobacteraceae</taxon>
        <taxon>Caulobacter</taxon>
    </lineage>
</organism>
<reference evidence="11 12" key="1">
    <citation type="submission" date="2015-10" db="EMBL/GenBank/DDBJ databases">
        <title>Conservation of the essential genome among Caulobacter and Brevundimonas species.</title>
        <authorList>
            <person name="Scott D."/>
            <person name="Ely B."/>
        </authorList>
    </citation>
    <scope>NUCLEOTIDE SEQUENCE [LARGE SCALE GENOMIC DNA]</scope>
    <source>
        <strain evidence="11 12">CB4</strain>
    </source>
</reference>